<dbReference type="PROSITE" id="PS50893">
    <property type="entry name" value="ABC_TRANSPORTER_2"/>
    <property type="match status" value="1"/>
</dbReference>
<dbReference type="SUPFAM" id="SSF52540">
    <property type="entry name" value="P-loop containing nucleoside triphosphate hydrolases"/>
    <property type="match status" value="1"/>
</dbReference>
<dbReference type="Pfam" id="PF00664">
    <property type="entry name" value="ABC_membrane"/>
    <property type="match status" value="1"/>
</dbReference>
<evidence type="ECO:0000256" key="10">
    <source>
        <dbReference type="SAM" id="Phobius"/>
    </source>
</evidence>
<evidence type="ECO:0000256" key="7">
    <source>
        <dbReference type="ARBA" id="ARBA00022989"/>
    </source>
</evidence>
<dbReference type="InterPro" id="IPR011527">
    <property type="entry name" value="ABC1_TM_dom"/>
</dbReference>
<feature type="region of interest" description="Disordered" evidence="9">
    <location>
        <begin position="1"/>
        <end position="28"/>
    </location>
</feature>
<evidence type="ECO:0000313" key="13">
    <source>
        <dbReference type="EMBL" id="KRL56973.1"/>
    </source>
</evidence>
<dbReference type="PATRIC" id="fig|1114972.6.peg.1287"/>
<dbReference type="PANTHER" id="PTHR43394:SF1">
    <property type="entry name" value="ATP-BINDING CASSETTE SUB-FAMILY B MEMBER 10, MITOCHONDRIAL"/>
    <property type="match status" value="1"/>
</dbReference>
<dbReference type="PANTHER" id="PTHR43394">
    <property type="entry name" value="ATP-DEPENDENT PERMEASE MDL1, MITOCHONDRIAL"/>
    <property type="match status" value="1"/>
</dbReference>
<evidence type="ECO:0000256" key="5">
    <source>
        <dbReference type="ARBA" id="ARBA00022741"/>
    </source>
</evidence>
<dbReference type="Gene3D" id="3.40.50.300">
    <property type="entry name" value="P-loop containing nucleotide triphosphate hydrolases"/>
    <property type="match status" value="1"/>
</dbReference>
<evidence type="ECO:0000256" key="8">
    <source>
        <dbReference type="ARBA" id="ARBA00023136"/>
    </source>
</evidence>
<dbReference type="Proteomes" id="UP000051999">
    <property type="component" value="Unassembled WGS sequence"/>
</dbReference>
<evidence type="ECO:0000256" key="3">
    <source>
        <dbReference type="ARBA" id="ARBA00022475"/>
    </source>
</evidence>
<dbReference type="GO" id="GO:0015421">
    <property type="term" value="F:ABC-type oligopeptide transporter activity"/>
    <property type="evidence" value="ECO:0007669"/>
    <property type="project" value="TreeGrafter"/>
</dbReference>
<keyword evidence="6 13" id="KW-0067">ATP-binding</keyword>
<feature type="transmembrane region" description="Helical" evidence="10">
    <location>
        <begin position="185"/>
        <end position="204"/>
    </location>
</feature>
<feature type="transmembrane region" description="Helical" evidence="10">
    <location>
        <begin position="210"/>
        <end position="229"/>
    </location>
</feature>
<dbReference type="Pfam" id="PF00005">
    <property type="entry name" value="ABC_tran"/>
    <property type="match status" value="1"/>
</dbReference>
<accession>A0A0R1RJ99</accession>
<name>A0A0R1RJ99_9LACO</name>
<dbReference type="EMBL" id="AZFF01000002">
    <property type="protein sequence ID" value="KRL56973.1"/>
    <property type="molecule type" value="Genomic_DNA"/>
</dbReference>
<dbReference type="SMART" id="SM00382">
    <property type="entry name" value="AAA"/>
    <property type="match status" value="1"/>
</dbReference>
<keyword evidence="14" id="KW-1185">Reference proteome</keyword>
<protein>
    <submittedName>
        <fullName evidence="13">ABC transporter, ATP-binding and permease protein</fullName>
    </submittedName>
</protein>
<evidence type="ECO:0000256" key="9">
    <source>
        <dbReference type="SAM" id="MobiDB-lite"/>
    </source>
</evidence>
<comment type="subcellular location">
    <subcellularLocation>
        <location evidence="1">Cell membrane</location>
        <topology evidence="1">Multi-pass membrane protein</topology>
    </subcellularLocation>
</comment>
<dbReference type="InterPro" id="IPR017871">
    <property type="entry name" value="ABC_transporter-like_CS"/>
</dbReference>
<dbReference type="RefSeq" id="WP_017262564.1">
    <property type="nucleotide sequence ID" value="NZ_AUAW01000004.1"/>
</dbReference>
<comment type="caution">
    <text evidence="13">The sequence shown here is derived from an EMBL/GenBank/DDBJ whole genome shotgun (WGS) entry which is preliminary data.</text>
</comment>
<dbReference type="FunFam" id="3.40.50.300:FF:000287">
    <property type="entry name" value="Multidrug ABC transporter ATP-binding protein"/>
    <property type="match status" value="1"/>
</dbReference>
<organism evidence="13 14">
    <name type="scientific">Furfurilactobacillus rossiae DSM 15814</name>
    <dbReference type="NCBI Taxonomy" id="1114972"/>
    <lineage>
        <taxon>Bacteria</taxon>
        <taxon>Bacillati</taxon>
        <taxon>Bacillota</taxon>
        <taxon>Bacilli</taxon>
        <taxon>Lactobacillales</taxon>
        <taxon>Lactobacillaceae</taxon>
        <taxon>Furfurilactobacillus</taxon>
    </lineage>
</organism>
<feature type="domain" description="ABC transporter" evidence="11">
    <location>
        <begin position="387"/>
        <end position="620"/>
    </location>
</feature>
<keyword evidence="2" id="KW-0813">Transport</keyword>
<dbReference type="Gene3D" id="1.20.1560.10">
    <property type="entry name" value="ABC transporter type 1, transmembrane domain"/>
    <property type="match status" value="1"/>
</dbReference>
<evidence type="ECO:0000256" key="4">
    <source>
        <dbReference type="ARBA" id="ARBA00022692"/>
    </source>
</evidence>
<evidence type="ECO:0000256" key="6">
    <source>
        <dbReference type="ARBA" id="ARBA00022840"/>
    </source>
</evidence>
<feature type="compositionally biased region" description="Gly residues" evidence="9">
    <location>
        <begin position="15"/>
        <end position="25"/>
    </location>
</feature>
<keyword evidence="5" id="KW-0547">Nucleotide-binding</keyword>
<dbReference type="PROSITE" id="PS50929">
    <property type="entry name" value="ABC_TM1F"/>
    <property type="match status" value="1"/>
</dbReference>
<proteinExistence type="predicted"/>
<dbReference type="GO" id="GO:0016887">
    <property type="term" value="F:ATP hydrolysis activity"/>
    <property type="evidence" value="ECO:0007669"/>
    <property type="project" value="InterPro"/>
</dbReference>
<dbReference type="GO" id="GO:0005524">
    <property type="term" value="F:ATP binding"/>
    <property type="evidence" value="ECO:0007669"/>
    <property type="project" value="UniProtKB-KW"/>
</dbReference>
<keyword evidence="7 10" id="KW-1133">Transmembrane helix</keyword>
<dbReference type="OrthoDB" id="9770415at2"/>
<dbReference type="InterPro" id="IPR027417">
    <property type="entry name" value="P-loop_NTPase"/>
</dbReference>
<dbReference type="InterPro" id="IPR039421">
    <property type="entry name" value="Type_1_exporter"/>
</dbReference>
<evidence type="ECO:0000313" key="14">
    <source>
        <dbReference type="Proteomes" id="UP000051999"/>
    </source>
</evidence>
<gene>
    <name evidence="13" type="ORF">FD35_GL001270</name>
</gene>
<reference evidence="13 14" key="1">
    <citation type="journal article" date="2015" name="Genome Announc.">
        <title>Expanding the biotechnology potential of lactobacilli through comparative genomics of 213 strains and associated genera.</title>
        <authorList>
            <person name="Sun Z."/>
            <person name="Harris H.M."/>
            <person name="McCann A."/>
            <person name="Guo C."/>
            <person name="Argimon S."/>
            <person name="Zhang W."/>
            <person name="Yang X."/>
            <person name="Jeffery I.B."/>
            <person name="Cooney J.C."/>
            <person name="Kagawa T.F."/>
            <person name="Liu W."/>
            <person name="Song Y."/>
            <person name="Salvetti E."/>
            <person name="Wrobel A."/>
            <person name="Rasinkangas P."/>
            <person name="Parkhill J."/>
            <person name="Rea M.C."/>
            <person name="O'Sullivan O."/>
            <person name="Ritari J."/>
            <person name="Douillard F.P."/>
            <person name="Paul Ross R."/>
            <person name="Yang R."/>
            <person name="Briner A.E."/>
            <person name="Felis G.E."/>
            <person name="de Vos W.M."/>
            <person name="Barrangou R."/>
            <person name="Klaenhammer T.R."/>
            <person name="Caufield P.W."/>
            <person name="Cui Y."/>
            <person name="Zhang H."/>
            <person name="O'Toole P.W."/>
        </authorList>
    </citation>
    <scope>NUCLEOTIDE SEQUENCE [LARGE SCALE GENOMIC DNA]</scope>
    <source>
        <strain evidence="13 14">DSM 15814</strain>
    </source>
</reference>
<dbReference type="FunFam" id="1.20.1560.10:FF:000011">
    <property type="entry name" value="Multidrug ABC transporter ATP-binding protein"/>
    <property type="match status" value="1"/>
</dbReference>
<dbReference type="InterPro" id="IPR036640">
    <property type="entry name" value="ABC1_TM_sf"/>
</dbReference>
<feature type="transmembrane region" description="Helical" evidence="10">
    <location>
        <begin position="289"/>
        <end position="315"/>
    </location>
</feature>
<feature type="domain" description="ABC transmembrane type-1" evidence="12">
    <location>
        <begin position="53"/>
        <end position="353"/>
    </location>
</feature>
<dbReference type="SUPFAM" id="SSF90123">
    <property type="entry name" value="ABC transporter transmembrane region"/>
    <property type="match status" value="1"/>
</dbReference>
<evidence type="ECO:0000259" key="12">
    <source>
        <dbReference type="PROSITE" id="PS50929"/>
    </source>
</evidence>
<dbReference type="PROSITE" id="PS00211">
    <property type="entry name" value="ABC_TRANSPORTER_1"/>
    <property type="match status" value="1"/>
</dbReference>
<dbReference type="eggNOG" id="COG1132">
    <property type="taxonomic scope" value="Bacteria"/>
</dbReference>
<feature type="transmembrane region" description="Helical" evidence="10">
    <location>
        <begin position="49"/>
        <end position="67"/>
    </location>
</feature>
<keyword evidence="3" id="KW-1003">Cell membrane</keyword>
<dbReference type="InterPro" id="IPR003593">
    <property type="entry name" value="AAA+_ATPase"/>
</dbReference>
<keyword evidence="8 10" id="KW-0472">Membrane</keyword>
<dbReference type="InterPro" id="IPR003439">
    <property type="entry name" value="ABC_transporter-like_ATP-bd"/>
</dbReference>
<evidence type="ECO:0000256" key="2">
    <source>
        <dbReference type="ARBA" id="ARBA00022448"/>
    </source>
</evidence>
<evidence type="ECO:0000259" key="11">
    <source>
        <dbReference type="PROSITE" id="PS50893"/>
    </source>
</evidence>
<dbReference type="GO" id="GO:0005886">
    <property type="term" value="C:plasma membrane"/>
    <property type="evidence" value="ECO:0007669"/>
    <property type="project" value="UniProtKB-SubCell"/>
</dbReference>
<dbReference type="AlphaFoldDB" id="A0A0R1RJ99"/>
<sequence>MSDNAKKTQTPRPTGGHGHGPGSGPGLVEKPNNFFGTFIRLMKYMSDRWFGMIMVLVFAITAVVFQIRTPKILGQATTEIYKGIMTGVAHQKAGIAMSHYPINFEKVFNIIVVVLIMYLASALFNFLQQYIMTRISQRTVYKLRREFKGKMRLVPIKYYDTHNNGDIMSRAVNDMDNIASTLQQSLTQAITSLVTFVGTLWMMLTISWQLTLIALVTIPLSLVVVGVVAPKSQRYFGQQQKSLGLINNQVEENYSGHEVVKSFNKEDDAIKDFETQNETYYKAAWKAQFISGIIMPLMMFLNNIGYVFVAIVGGIQVANGNVTLGNVQAFLQYTQQFSQPISQLANLLNTIQSTIASAERVFDVLDEEEMKQTQSNLPAQPDDPNLLTLDHVQFGYDDELLMTDYNLAVKKGQQVAIVGPTGAGKTTIINLLERFYDVKGGSIRLNGTDTRDLQREDLRSHFAMVLQDTWLFTGTIWDNLKYGRENATDDEIMAASKAAHVDEFVRKLPEGYKTVLNEEASNISQGQRQLLTIARAFVADPEILILDEATSSVDTRTEVQIQHAMEQLLQNRTSFVVAHRLSTIRNADNIIVMNHGSVVETGNHDALMAANGFYADLYNSQFAGNISMSEGEES</sequence>
<dbReference type="CDD" id="cd18547">
    <property type="entry name" value="ABC_6TM_Tm288_like"/>
    <property type="match status" value="1"/>
</dbReference>
<evidence type="ECO:0000256" key="1">
    <source>
        <dbReference type="ARBA" id="ARBA00004651"/>
    </source>
</evidence>
<feature type="transmembrane region" description="Helical" evidence="10">
    <location>
        <begin position="107"/>
        <end position="127"/>
    </location>
</feature>
<dbReference type="STRING" id="1114972.FD35_GL001270"/>
<keyword evidence="4 10" id="KW-0812">Transmembrane</keyword>